<dbReference type="RefSeq" id="XP_002735063.2">
    <property type="nucleotide sequence ID" value="XM_002735017.2"/>
</dbReference>
<evidence type="ECO:0000256" key="2">
    <source>
        <dbReference type="ARBA" id="ARBA00023134"/>
    </source>
</evidence>
<dbReference type="InterPro" id="IPR001806">
    <property type="entry name" value="Small_GTPase"/>
</dbReference>
<proteinExistence type="predicted"/>
<reference evidence="4" key="1">
    <citation type="submission" date="2025-08" db="UniProtKB">
        <authorList>
            <consortium name="RefSeq"/>
        </authorList>
    </citation>
    <scope>IDENTIFICATION</scope>
    <source>
        <tissue evidence="4">Testes</tissue>
    </source>
</reference>
<keyword evidence="3" id="KW-1185">Reference proteome</keyword>
<dbReference type="InterPro" id="IPR005225">
    <property type="entry name" value="Small_GTP-bd"/>
</dbReference>
<protein>
    <submittedName>
        <fullName evidence="4">Rho-related protein racA-like</fullName>
    </submittedName>
</protein>
<dbReference type="PROSITE" id="PS51419">
    <property type="entry name" value="RAB"/>
    <property type="match status" value="1"/>
</dbReference>
<evidence type="ECO:0000313" key="4">
    <source>
        <dbReference type="RefSeq" id="XP_002735063.2"/>
    </source>
</evidence>
<dbReference type="PANTHER" id="PTHR24072">
    <property type="entry name" value="RHO FAMILY GTPASE"/>
    <property type="match status" value="1"/>
</dbReference>
<organism evidence="3 4">
    <name type="scientific">Saccoglossus kowalevskii</name>
    <name type="common">Acorn worm</name>
    <dbReference type="NCBI Taxonomy" id="10224"/>
    <lineage>
        <taxon>Eukaryota</taxon>
        <taxon>Metazoa</taxon>
        <taxon>Hemichordata</taxon>
        <taxon>Enteropneusta</taxon>
        <taxon>Harrimaniidae</taxon>
        <taxon>Saccoglossus</taxon>
    </lineage>
</organism>
<accession>A0ABM0GQH0</accession>
<keyword evidence="2" id="KW-0342">GTP-binding</keyword>
<dbReference type="SUPFAM" id="SSF52540">
    <property type="entry name" value="P-loop containing nucleoside triphosphate hydrolases"/>
    <property type="match status" value="1"/>
</dbReference>
<gene>
    <name evidence="4" type="primary">LOC100369371</name>
</gene>
<dbReference type="PRINTS" id="PR00449">
    <property type="entry name" value="RASTRNSFRMNG"/>
</dbReference>
<dbReference type="NCBIfam" id="TIGR00231">
    <property type="entry name" value="small_GTP"/>
    <property type="match status" value="1"/>
</dbReference>
<dbReference type="Pfam" id="PF00071">
    <property type="entry name" value="Ras"/>
    <property type="match status" value="1"/>
</dbReference>
<dbReference type="GeneID" id="100369371"/>
<dbReference type="SMART" id="SM00174">
    <property type="entry name" value="RHO"/>
    <property type="match status" value="1"/>
</dbReference>
<dbReference type="Gene3D" id="3.40.50.300">
    <property type="entry name" value="P-loop containing nucleotide triphosphate hydrolases"/>
    <property type="match status" value="1"/>
</dbReference>
<keyword evidence="1" id="KW-0547">Nucleotide-binding</keyword>
<dbReference type="Proteomes" id="UP000694865">
    <property type="component" value="Unplaced"/>
</dbReference>
<sequence>MSAARNIKCVVVGDGAVGKTCMLWVYTHNAFPQEYVPTVVTLSRQLYIVCIKVSYFTDNLLLENQDGGLHDTNEKLKLENTDVFIVCFSIISEPSYDNVSVKWNPELTNHVPEAPKILVGTKIDLRDNKEIISKLTEKGKAPLKKEA</sequence>
<dbReference type="SMART" id="SM00175">
    <property type="entry name" value="RAB"/>
    <property type="match status" value="1"/>
</dbReference>
<dbReference type="PROSITE" id="PS51420">
    <property type="entry name" value="RHO"/>
    <property type="match status" value="1"/>
</dbReference>
<feature type="non-terminal residue" evidence="4">
    <location>
        <position position="147"/>
    </location>
</feature>
<evidence type="ECO:0000256" key="1">
    <source>
        <dbReference type="ARBA" id="ARBA00022741"/>
    </source>
</evidence>
<dbReference type="CDD" id="cd00157">
    <property type="entry name" value="Rho"/>
    <property type="match status" value="1"/>
</dbReference>
<name>A0ABM0GQH0_SACKO</name>
<dbReference type="InterPro" id="IPR003578">
    <property type="entry name" value="Small_GTPase_Rho"/>
</dbReference>
<evidence type="ECO:0000313" key="3">
    <source>
        <dbReference type="Proteomes" id="UP000694865"/>
    </source>
</evidence>
<dbReference type="InterPro" id="IPR027417">
    <property type="entry name" value="P-loop_NTPase"/>
</dbReference>